<protein>
    <submittedName>
        <fullName evidence="1">Uncharacterized protein</fullName>
    </submittedName>
</protein>
<name>A0ABD6F383_9BILA</name>
<comment type="caution">
    <text evidence="1">The sequence shown here is derived from an EMBL/GenBank/DDBJ whole genome shotgun (WGS) entry which is preliminary data.</text>
</comment>
<reference evidence="1 2" key="1">
    <citation type="submission" date="2024-08" db="EMBL/GenBank/DDBJ databases">
        <title>Gnathostoma spinigerum genome.</title>
        <authorList>
            <person name="Gonzalez-Bertolin B."/>
            <person name="Monzon S."/>
            <person name="Zaballos A."/>
            <person name="Jimenez P."/>
            <person name="Dekumyoy P."/>
            <person name="Varona S."/>
            <person name="Cuesta I."/>
            <person name="Sumanam S."/>
            <person name="Adisakwattana P."/>
            <person name="Gasser R.B."/>
            <person name="Hernandez-Gonzalez A."/>
            <person name="Young N.D."/>
            <person name="Perteguer M.J."/>
        </authorList>
    </citation>
    <scope>NUCLEOTIDE SEQUENCE [LARGE SCALE GENOMIC DNA]</scope>
    <source>
        <strain evidence="1">AL3</strain>
        <tissue evidence="1">Liver</tissue>
    </source>
</reference>
<sequence>MLSWLRRKFECLKVSLGAHGTLHHAILDDEMAVQRQTFTVLSDFLPVELATLLKDYLSIPDVVYEKENQIGLKRSATDSHIENYASDGQCVPAKKPVKLSAAQKQLESASRGTKPILSFFQKLA</sequence>
<dbReference type="EMBL" id="JBGFUD010013309">
    <property type="protein sequence ID" value="MFH4983685.1"/>
    <property type="molecule type" value="Genomic_DNA"/>
</dbReference>
<dbReference type="AlphaFoldDB" id="A0ABD6F383"/>
<dbReference type="Proteomes" id="UP001608902">
    <property type="component" value="Unassembled WGS sequence"/>
</dbReference>
<organism evidence="1 2">
    <name type="scientific">Gnathostoma spinigerum</name>
    <dbReference type="NCBI Taxonomy" id="75299"/>
    <lineage>
        <taxon>Eukaryota</taxon>
        <taxon>Metazoa</taxon>
        <taxon>Ecdysozoa</taxon>
        <taxon>Nematoda</taxon>
        <taxon>Chromadorea</taxon>
        <taxon>Rhabditida</taxon>
        <taxon>Spirurina</taxon>
        <taxon>Gnathostomatomorpha</taxon>
        <taxon>Gnathostomatoidea</taxon>
        <taxon>Gnathostomatidae</taxon>
        <taxon>Gnathostoma</taxon>
    </lineage>
</organism>
<evidence type="ECO:0000313" key="1">
    <source>
        <dbReference type="EMBL" id="MFH4983685.1"/>
    </source>
</evidence>
<proteinExistence type="predicted"/>
<evidence type="ECO:0000313" key="2">
    <source>
        <dbReference type="Proteomes" id="UP001608902"/>
    </source>
</evidence>
<gene>
    <name evidence="1" type="ORF">AB6A40_010394</name>
</gene>
<accession>A0ABD6F383</accession>
<keyword evidence="2" id="KW-1185">Reference proteome</keyword>